<protein>
    <submittedName>
        <fullName evidence="7">Sulfatase-like hydrolase/transferase</fullName>
    </submittedName>
</protein>
<organism evidence="7 8">
    <name type="scientific">Rubellicoccus peritrichatus</name>
    <dbReference type="NCBI Taxonomy" id="3080537"/>
    <lineage>
        <taxon>Bacteria</taxon>
        <taxon>Pseudomonadati</taxon>
        <taxon>Verrucomicrobiota</taxon>
        <taxon>Opitutia</taxon>
        <taxon>Puniceicoccales</taxon>
        <taxon>Cerasicoccaceae</taxon>
        <taxon>Rubellicoccus</taxon>
    </lineage>
</organism>
<evidence type="ECO:0000313" key="7">
    <source>
        <dbReference type="EMBL" id="WOO42600.1"/>
    </source>
</evidence>
<dbReference type="InterPro" id="IPR017850">
    <property type="entry name" value="Alkaline_phosphatase_core_sf"/>
</dbReference>
<feature type="domain" description="Sulfatase N-terminal" evidence="6">
    <location>
        <begin position="40"/>
        <end position="375"/>
    </location>
</feature>
<dbReference type="EMBL" id="CP136920">
    <property type="protein sequence ID" value="WOO42600.1"/>
    <property type="molecule type" value="Genomic_DNA"/>
</dbReference>
<feature type="chain" id="PRO_5042965570" evidence="5">
    <location>
        <begin position="20"/>
        <end position="478"/>
    </location>
</feature>
<reference evidence="7 8" key="1">
    <citation type="submission" date="2023-10" db="EMBL/GenBank/DDBJ databases">
        <title>Rubellicoccus peritrichatus gen. nov., sp. nov., isolated from an algae of coral reef tank.</title>
        <authorList>
            <person name="Luo J."/>
        </authorList>
    </citation>
    <scope>NUCLEOTIDE SEQUENCE [LARGE SCALE GENOMIC DNA]</scope>
    <source>
        <strain evidence="7 8">CR14</strain>
    </source>
</reference>
<dbReference type="GO" id="GO:0004065">
    <property type="term" value="F:arylsulfatase activity"/>
    <property type="evidence" value="ECO:0007669"/>
    <property type="project" value="TreeGrafter"/>
</dbReference>
<evidence type="ECO:0000259" key="6">
    <source>
        <dbReference type="Pfam" id="PF00884"/>
    </source>
</evidence>
<dbReference type="InterPro" id="IPR000917">
    <property type="entry name" value="Sulfatase_N"/>
</dbReference>
<dbReference type="InterPro" id="IPR024607">
    <property type="entry name" value="Sulfatase_CS"/>
</dbReference>
<dbReference type="KEGG" id="puo:RZN69_05815"/>
<dbReference type="Proteomes" id="UP001304300">
    <property type="component" value="Chromosome"/>
</dbReference>
<dbReference type="PANTHER" id="PTHR42693">
    <property type="entry name" value="ARYLSULFATASE FAMILY MEMBER"/>
    <property type="match status" value="1"/>
</dbReference>
<feature type="signal peptide" evidence="5">
    <location>
        <begin position="1"/>
        <end position="19"/>
    </location>
</feature>
<name>A0AAQ3QX75_9BACT</name>
<proteinExistence type="inferred from homology"/>
<sequence length="478" mass="54358">MKKISCTTLPVLIAIASFAASNAYRAESKLLETDAKSTPPNIILILADDAGYADFGFYHEADEAPFKKITPALDRLIEQGAFFNNAYVSASVCGPSRAGLITGRYQQRFGWYQNEPNYWSKPPHPDWQSDDWKVFGLDVAEETIGDHLKASGYTTGIIGKWHLGYGEEHYPNIRGFDYFFGMRGGARDYFSRPQYNTTERIPFNWRSLEEDGKIFPEEHTYYVTDLLTDKGIQFIEANKDRPFFLFISHIAPHSPMQADSARLDRAKELFPDADINRQKLVAMTLAMDEGIGQVMDKLEELALSERTLVVFLNDNGGSTHNHTDNGKLRGYKWSPYEGGLRVPMAFYWKEKIPAQVIDTPVISLDLTPTFLELAGQTDTSAKALDGTSLLPVLLEGESLPQRPLFWKERNREGWTSIVRLGDWKLIDYDNKRKALYNLTEDIGEKYNQITEKPQIAQKLSELLDDWEAITATPRWPIN</sequence>
<dbReference type="RefSeq" id="WP_317835124.1">
    <property type="nucleotide sequence ID" value="NZ_CP136920.1"/>
</dbReference>
<gene>
    <name evidence="7" type="ORF">RZN69_05815</name>
</gene>
<evidence type="ECO:0000256" key="4">
    <source>
        <dbReference type="ARBA" id="ARBA00022837"/>
    </source>
</evidence>
<keyword evidence="4" id="KW-0106">Calcium</keyword>
<dbReference type="SUPFAM" id="SSF53649">
    <property type="entry name" value="Alkaline phosphatase-like"/>
    <property type="match status" value="1"/>
</dbReference>
<dbReference type="AlphaFoldDB" id="A0AAQ3QX75"/>
<dbReference type="GO" id="GO:0046872">
    <property type="term" value="F:metal ion binding"/>
    <property type="evidence" value="ECO:0007669"/>
    <property type="project" value="UniProtKB-KW"/>
</dbReference>
<keyword evidence="8" id="KW-1185">Reference proteome</keyword>
<dbReference type="PROSITE" id="PS00523">
    <property type="entry name" value="SULFATASE_1"/>
    <property type="match status" value="1"/>
</dbReference>
<dbReference type="PANTHER" id="PTHR42693:SF53">
    <property type="entry name" value="ENDO-4-O-SULFATASE"/>
    <property type="match status" value="1"/>
</dbReference>
<keyword evidence="2" id="KW-0479">Metal-binding</keyword>
<evidence type="ECO:0000313" key="8">
    <source>
        <dbReference type="Proteomes" id="UP001304300"/>
    </source>
</evidence>
<evidence type="ECO:0000256" key="2">
    <source>
        <dbReference type="ARBA" id="ARBA00022723"/>
    </source>
</evidence>
<keyword evidence="3 7" id="KW-0378">Hydrolase</keyword>
<accession>A0AAQ3QX75</accession>
<evidence type="ECO:0000256" key="1">
    <source>
        <dbReference type="ARBA" id="ARBA00008779"/>
    </source>
</evidence>
<dbReference type="Gene3D" id="3.30.1120.10">
    <property type="match status" value="1"/>
</dbReference>
<comment type="similarity">
    <text evidence="1">Belongs to the sulfatase family.</text>
</comment>
<dbReference type="InterPro" id="IPR050738">
    <property type="entry name" value="Sulfatase"/>
</dbReference>
<evidence type="ECO:0000256" key="5">
    <source>
        <dbReference type="SAM" id="SignalP"/>
    </source>
</evidence>
<dbReference type="Gene3D" id="3.40.720.10">
    <property type="entry name" value="Alkaline Phosphatase, subunit A"/>
    <property type="match status" value="1"/>
</dbReference>
<dbReference type="PROSITE" id="PS00149">
    <property type="entry name" value="SULFATASE_2"/>
    <property type="match status" value="1"/>
</dbReference>
<dbReference type="Pfam" id="PF00884">
    <property type="entry name" value="Sulfatase"/>
    <property type="match status" value="1"/>
</dbReference>
<evidence type="ECO:0000256" key="3">
    <source>
        <dbReference type="ARBA" id="ARBA00022801"/>
    </source>
</evidence>
<keyword evidence="5" id="KW-0732">Signal</keyword>